<keyword evidence="3" id="KW-1185">Reference proteome</keyword>
<dbReference type="AlphaFoldDB" id="A0A419WFB2"/>
<dbReference type="Proteomes" id="UP000284531">
    <property type="component" value="Unassembled WGS sequence"/>
</dbReference>
<dbReference type="RefSeq" id="WP_120241906.1">
    <property type="nucleotide sequence ID" value="NZ_CANNEC010000021.1"/>
</dbReference>
<name>A0A419WFB2_9BACT</name>
<feature type="transmembrane region" description="Helical" evidence="1">
    <location>
        <begin position="7"/>
        <end position="26"/>
    </location>
</feature>
<sequence>MRIKETIFGILLFVTMIIGFFTIYIIVSQTIVNYEKPYLFGAIFIVLGILFGIKLSKRINRDKAIKYDYTLPFYLSIIFVGLLMFSSTICNERLSETSDYKVIVENKDYSQGYRGSSGTYTLYFYIGDERKRLVCSEELGETINRGNEIEIRFHKSKVGFDFITYIEN</sequence>
<keyword evidence="1" id="KW-1133">Transmembrane helix</keyword>
<reference evidence="2 3" key="1">
    <citation type="submission" date="2018-09" db="EMBL/GenBank/DDBJ databases">
        <title>Genomic Encyclopedia of Archaeal and Bacterial Type Strains, Phase II (KMG-II): from individual species to whole genera.</title>
        <authorList>
            <person name="Goeker M."/>
        </authorList>
    </citation>
    <scope>NUCLEOTIDE SEQUENCE [LARGE SCALE GENOMIC DNA]</scope>
    <source>
        <strain evidence="2 3">DSM 21950</strain>
    </source>
</reference>
<dbReference type="EMBL" id="RAPQ01000015">
    <property type="protein sequence ID" value="RKD94075.1"/>
    <property type="molecule type" value="Genomic_DNA"/>
</dbReference>
<gene>
    <name evidence="2" type="ORF">BXY64_4238</name>
</gene>
<evidence type="ECO:0000313" key="3">
    <source>
        <dbReference type="Proteomes" id="UP000284531"/>
    </source>
</evidence>
<evidence type="ECO:0000256" key="1">
    <source>
        <dbReference type="SAM" id="Phobius"/>
    </source>
</evidence>
<evidence type="ECO:0000313" key="2">
    <source>
        <dbReference type="EMBL" id="RKD94075.1"/>
    </source>
</evidence>
<feature type="transmembrane region" description="Helical" evidence="1">
    <location>
        <begin position="67"/>
        <end position="85"/>
    </location>
</feature>
<comment type="caution">
    <text evidence="2">The sequence shown here is derived from an EMBL/GenBank/DDBJ whole genome shotgun (WGS) entry which is preliminary data.</text>
</comment>
<feature type="transmembrane region" description="Helical" evidence="1">
    <location>
        <begin position="38"/>
        <end position="55"/>
    </location>
</feature>
<protein>
    <recommendedName>
        <fullName evidence="4">DUF2500 family protein</fullName>
    </recommendedName>
</protein>
<evidence type="ECO:0008006" key="4">
    <source>
        <dbReference type="Google" id="ProtNLM"/>
    </source>
</evidence>
<keyword evidence="1" id="KW-0472">Membrane</keyword>
<accession>A0A419WFB2</accession>
<proteinExistence type="predicted"/>
<keyword evidence="1" id="KW-0812">Transmembrane</keyword>
<organism evidence="2 3">
    <name type="scientific">Marinifilum flexuosum</name>
    <dbReference type="NCBI Taxonomy" id="1117708"/>
    <lineage>
        <taxon>Bacteria</taxon>
        <taxon>Pseudomonadati</taxon>
        <taxon>Bacteroidota</taxon>
        <taxon>Bacteroidia</taxon>
        <taxon>Marinilabiliales</taxon>
        <taxon>Marinifilaceae</taxon>
    </lineage>
</organism>